<reference evidence="9" key="1">
    <citation type="journal article" date="2006" name="PLoS Biol.">
        <title>Macronuclear genome sequence of the ciliate Tetrahymena thermophila, a model eukaryote.</title>
        <authorList>
            <person name="Eisen J.A."/>
            <person name="Coyne R.S."/>
            <person name="Wu M."/>
            <person name="Wu D."/>
            <person name="Thiagarajan M."/>
            <person name="Wortman J.R."/>
            <person name="Badger J.H."/>
            <person name="Ren Q."/>
            <person name="Amedeo P."/>
            <person name="Jones K.M."/>
            <person name="Tallon L.J."/>
            <person name="Delcher A.L."/>
            <person name="Salzberg S.L."/>
            <person name="Silva J.C."/>
            <person name="Haas B.J."/>
            <person name="Majoros W.H."/>
            <person name="Farzad M."/>
            <person name="Carlton J.M."/>
            <person name="Smith R.K. Jr."/>
            <person name="Garg J."/>
            <person name="Pearlman R.E."/>
            <person name="Karrer K.M."/>
            <person name="Sun L."/>
            <person name="Manning G."/>
            <person name="Elde N.C."/>
            <person name="Turkewitz A.P."/>
            <person name="Asai D.J."/>
            <person name="Wilkes D.E."/>
            <person name="Wang Y."/>
            <person name="Cai H."/>
            <person name="Collins K."/>
            <person name="Stewart B.A."/>
            <person name="Lee S.R."/>
            <person name="Wilamowska K."/>
            <person name="Weinberg Z."/>
            <person name="Ruzzo W.L."/>
            <person name="Wloga D."/>
            <person name="Gaertig J."/>
            <person name="Frankel J."/>
            <person name="Tsao C.-C."/>
            <person name="Gorovsky M.A."/>
            <person name="Keeling P.J."/>
            <person name="Waller R.F."/>
            <person name="Patron N.J."/>
            <person name="Cherry J.M."/>
            <person name="Stover N.A."/>
            <person name="Krieger C.J."/>
            <person name="del Toro C."/>
            <person name="Ryder H.F."/>
            <person name="Williamson S.C."/>
            <person name="Barbeau R.A."/>
            <person name="Hamilton E.P."/>
            <person name="Orias E."/>
        </authorList>
    </citation>
    <scope>NUCLEOTIDE SEQUENCE [LARGE SCALE GENOMIC DNA]</scope>
    <source>
        <strain evidence="9">SB210</strain>
    </source>
</reference>
<comment type="catalytic activity">
    <reaction evidence="7">
        <text>a monosaccharide 1-phosphate + UTP + H(+) = a UDP-monosaccharide + diphosphate</text>
        <dbReference type="Rhea" id="RHEA:13205"/>
        <dbReference type="ChEBI" id="CHEBI:15378"/>
        <dbReference type="ChEBI" id="CHEBI:33019"/>
        <dbReference type="ChEBI" id="CHEBI:46398"/>
        <dbReference type="ChEBI" id="CHEBI:140358"/>
        <dbReference type="ChEBI" id="CHEBI:140359"/>
        <dbReference type="EC" id="2.7.7.64"/>
    </reaction>
</comment>
<dbReference type="PANTHER" id="PTHR11952">
    <property type="entry name" value="UDP- GLUCOSE PYROPHOSPHORYLASE"/>
    <property type="match status" value="1"/>
</dbReference>
<dbReference type="SUPFAM" id="SSF53448">
    <property type="entry name" value="Nucleotide-diphospho-sugar transferases"/>
    <property type="match status" value="1"/>
</dbReference>
<organism evidence="8 9">
    <name type="scientific">Tetrahymena thermophila (strain SB210)</name>
    <dbReference type="NCBI Taxonomy" id="312017"/>
    <lineage>
        <taxon>Eukaryota</taxon>
        <taxon>Sar</taxon>
        <taxon>Alveolata</taxon>
        <taxon>Ciliophora</taxon>
        <taxon>Intramacronucleata</taxon>
        <taxon>Oligohymenophorea</taxon>
        <taxon>Hymenostomatida</taxon>
        <taxon>Tetrahymenina</taxon>
        <taxon>Tetrahymenidae</taxon>
        <taxon>Tetrahymena</taxon>
    </lineage>
</organism>
<dbReference type="InParanoid" id="Q241Y2"/>
<proteinExistence type="inferred from homology"/>
<dbReference type="HOGENOM" id="CLU_016797_0_0_1"/>
<dbReference type="EC" id="2.7.7.64" evidence="6"/>
<keyword evidence="9" id="KW-1185">Reference proteome</keyword>
<evidence type="ECO:0000313" key="8">
    <source>
        <dbReference type="EMBL" id="EAS02569.2"/>
    </source>
</evidence>
<evidence type="ECO:0000256" key="6">
    <source>
        <dbReference type="ARBA" id="ARBA00039080"/>
    </source>
</evidence>
<keyword evidence="4" id="KW-0548">Nucleotidyltransferase</keyword>
<dbReference type="PANTHER" id="PTHR11952:SF9">
    <property type="entry name" value="UDP-SUGAR PYROPHOSPHORYLASE"/>
    <property type="match status" value="1"/>
</dbReference>
<dbReference type="RefSeq" id="XP_001022814.2">
    <property type="nucleotide sequence ID" value="XM_001022814.2"/>
</dbReference>
<dbReference type="GO" id="GO:0006048">
    <property type="term" value="P:UDP-N-acetylglucosamine biosynthetic process"/>
    <property type="evidence" value="ECO:0007669"/>
    <property type="project" value="TreeGrafter"/>
</dbReference>
<dbReference type="STRING" id="312017.Q241Y2"/>
<dbReference type="GO" id="GO:0003977">
    <property type="term" value="F:UDP-N-acetylglucosamine diphosphorylase activity"/>
    <property type="evidence" value="ECO:0007669"/>
    <property type="project" value="TreeGrafter"/>
</dbReference>
<evidence type="ECO:0000256" key="3">
    <source>
        <dbReference type="ARBA" id="ARBA00022679"/>
    </source>
</evidence>
<dbReference type="Pfam" id="PF01704">
    <property type="entry name" value="UDPGP"/>
    <property type="match status" value="1"/>
</dbReference>
<dbReference type="OrthoDB" id="532420at2759"/>
<dbReference type="GeneID" id="7836465"/>
<evidence type="ECO:0000256" key="7">
    <source>
        <dbReference type="ARBA" id="ARBA00048259"/>
    </source>
</evidence>
<evidence type="ECO:0000256" key="5">
    <source>
        <dbReference type="ARBA" id="ARBA00038047"/>
    </source>
</evidence>
<comment type="cofactor">
    <cofactor evidence="2">
        <name>Mg(2+)</name>
        <dbReference type="ChEBI" id="CHEBI:18420"/>
    </cofactor>
</comment>
<dbReference type="eggNOG" id="KOG2388">
    <property type="taxonomic scope" value="Eukaryota"/>
</dbReference>
<dbReference type="InterPro" id="IPR002618">
    <property type="entry name" value="UDPGP_fam"/>
</dbReference>
<dbReference type="InterPro" id="IPR029044">
    <property type="entry name" value="Nucleotide-diphossugar_trans"/>
</dbReference>
<dbReference type="GO" id="GO:0051748">
    <property type="term" value="F:UTP-monosaccharide-1-phosphate uridylyltransferase activity"/>
    <property type="evidence" value="ECO:0007669"/>
    <property type="project" value="UniProtKB-EC"/>
</dbReference>
<keyword evidence="3" id="KW-0808">Transferase</keyword>
<name>Q241Y2_TETTS</name>
<dbReference type="Gene3D" id="2.160.10.30">
    <property type="match status" value="1"/>
</dbReference>
<dbReference type="KEGG" id="tet:TTHERM_00951720"/>
<gene>
    <name evidence="8" type="ORF">TTHERM_00951720</name>
</gene>
<accession>Q241Y2</accession>
<protein>
    <recommendedName>
        <fullName evidence="6">UTP-monosaccharide-1-phosphate uridylyltransferase</fullName>
        <ecNumber evidence="6">2.7.7.64</ecNumber>
    </recommendedName>
</protein>
<dbReference type="AlphaFoldDB" id="Q241Y2"/>
<dbReference type="Gene3D" id="3.90.550.10">
    <property type="entry name" value="Spore Coat Polysaccharide Biosynthesis Protein SpsA, Chain A"/>
    <property type="match status" value="1"/>
</dbReference>
<comment type="similarity">
    <text evidence="5">Belongs to the USP family.</text>
</comment>
<sequence length="551" mass="62942">MHTINNITDLIQFLNRIGQGHLVENIYNFTEEEQNEFLQQVNRLNKSYPGGLEQYTKSARVFLKNSTENINPYERFTPSVPIGEKINFSSYEEVEYLESIGREELNQTAFVLVAGGLGERLQYNGIKIGIEFELTTGQTFLNYYLDFIKAFNEKAELAIMTSDDTYNLTMKLLEDNNYYDFPKDQIIILKQEKVPAMIDNEARLAQMPGSLLIETKPHGNGDVHTLLFQRQLPQRWMRQGKKWIVVFQDTNPLVFRALPSALAVSKTKNLEVNSLTIPRKPGEAIGAICKLTKGDQKLTINVEYNQIGSLVPKEPVDKYGYSIFPGNVNCIVFSIEEYNSTLQKTQGLIKEFVNPKYTDSTKTKFKSSCRLECMYEEYPKLLENDSRVGITQVSRAFCFSTVKNDIKTASQKYQQNLGPESASTCEQDLYSMNRVILKLVGVEVESSNVPEYEFQGIKLNLSPQIILKPSLGVTLAEIKQNIKNNKITISKNSSVVFDGETFKEENGSYEIDGQFNIPLQYQSKSKYRSFIEIDENAPQHLQIRGYDINRN</sequence>
<comment type="cofactor">
    <cofactor evidence="1">
        <name>Mn(2+)</name>
        <dbReference type="ChEBI" id="CHEBI:29035"/>
    </cofactor>
</comment>
<dbReference type="Proteomes" id="UP000009168">
    <property type="component" value="Unassembled WGS sequence"/>
</dbReference>
<evidence type="ECO:0000256" key="2">
    <source>
        <dbReference type="ARBA" id="ARBA00001946"/>
    </source>
</evidence>
<evidence type="ECO:0000256" key="4">
    <source>
        <dbReference type="ARBA" id="ARBA00022695"/>
    </source>
</evidence>
<dbReference type="InterPro" id="IPR039741">
    <property type="entry name" value="UDP-sugar_pyrophosphorylase"/>
</dbReference>
<dbReference type="FunCoup" id="Q241Y2">
    <property type="interactions" value="16"/>
</dbReference>
<dbReference type="EMBL" id="GG662529">
    <property type="protein sequence ID" value="EAS02569.2"/>
    <property type="molecule type" value="Genomic_DNA"/>
</dbReference>
<evidence type="ECO:0000256" key="1">
    <source>
        <dbReference type="ARBA" id="ARBA00001936"/>
    </source>
</evidence>
<evidence type="ECO:0000313" key="9">
    <source>
        <dbReference type="Proteomes" id="UP000009168"/>
    </source>
</evidence>